<dbReference type="InterPro" id="IPR003661">
    <property type="entry name" value="HisK_dim/P_dom"/>
</dbReference>
<dbReference type="Gene3D" id="1.10.287.130">
    <property type="match status" value="1"/>
</dbReference>
<dbReference type="PANTHER" id="PTHR43711:SF26">
    <property type="entry name" value="SENSOR HISTIDINE KINASE RCSC"/>
    <property type="match status" value="1"/>
</dbReference>
<dbReference type="PANTHER" id="PTHR43711">
    <property type="entry name" value="TWO-COMPONENT HISTIDINE KINASE"/>
    <property type="match status" value="1"/>
</dbReference>
<accession>A0A2N3HYS9</accession>
<dbReference type="SMART" id="SM00388">
    <property type="entry name" value="HisKA"/>
    <property type="match status" value="1"/>
</dbReference>
<dbReference type="Pfam" id="PF02518">
    <property type="entry name" value="HATPase_c"/>
    <property type="match status" value="1"/>
</dbReference>
<dbReference type="RefSeq" id="WP_101261409.1">
    <property type="nucleotide sequence ID" value="NZ_MVDD01000006.1"/>
</dbReference>
<dbReference type="SUPFAM" id="SSF48452">
    <property type="entry name" value="TPR-like"/>
    <property type="match status" value="2"/>
</dbReference>
<dbReference type="Pfam" id="PF13181">
    <property type="entry name" value="TPR_8"/>
    <property type="match status" value="2"/>
</dbReference>
<dbReference type="PRINTS" id="PR00344">
    <property type="entry name" value="BCTRLSENSOR"/>
</dbReference>
<dbReference type="GO" id="GO:0000155">
    <property type="term" value="F:phosphorelay sensor kinase activity"/>
    <property type="evidence" value="ECO:0007669"/>
    <property type="project" value="InterPro"/>
</dbReference>
<feature type="repeat" description="TPR" evidence="7">
    <location>
        <begin position="280"/>
        <end position="313"/>
    </location>
</feature>
<dbReference type="EC" id="2.7.13.3" evidence="2"/>
<dbReference type="OrthoDB" id="1116352at2"/>
<gene>
    <name evidence="10" type="ORF">BZG02_10630</name>
</gene>
<keyword evidence="3" id="KW-0597">Phosphoprotein</keyword>
<name>A0A2N3HYS9_9BACT</name>
<evidence type="ECO:0000256" key="8">
    <source>
        <dbReference type="SAM" id="Phobius"/>
    </source>
</evidence>
<dbReference type="Pfam" id="PF00512">
    <property type="entry name" value="HisKA"/>
    <property type="match status" value="1"/>
</dbReference>
<dbReference type="InterPro" id="IPR005467">
    <property type="entry name" value="His_kinase_dom"/>
</dbReference>
<dbReference type="SMART" id="SM00028">
    <property type="entry name" value="TPR"/>
    <property type="match status" value="5"/>
</dbReference>
<dbReference type="PROSITE" id="PS50005">
    <property type="entry name" value="TPR"/>
    <property type="match status" value="3"/>
</dbReference>
<keyword evidence="8" id="KW-0472">Membrane</keyword>
<dbReference type="InterPro" id="IPR011990">
    <property type="entry name" value="TPR-like_helical_dom_sf"/>
</dbReference>
<evidence type="ECO:0000259" key="9">
    <source>
        <dbReference type="PROSITE" id="PS50109"/>
    </source>
</evidence>
<feature type="repeat" description="TPR" evidence="7">
    <location>
        <begin position="120"/>
        <end position="153"/>
    </location>
</feature>
<dbReference type="InterPro" id="IPR036890">
    <property type="entry name" value="HATPase_C_sf"/>
</dbReference>
<keyword evidence="7" id="KW-0802">TPR repeat</keyword>
<comment type="catalytic activity">
    <reaction evidence="1">
        <text>ATP + protein L-histidine = ADP + protein N-phospho-L-histidine.</text>
        <dbReference type="EC" id="2.7.13.3"/>
    </reaction>
</comment>
<sequence>MNFPLKLILFFVLLISKATFANYLEEDLKEQVKICESQKNPELYLNLSKEYHKINIDSALYFANEALRLSKLKKNYKLTILSQLELSSIHLDNGNRILSKELIDDANQIALQINDSLSISKVYYRFGSYYTTTSNYDEAIYYYNKSIDICDLIGEKETKIHNLVGIGIINWERGDLEIALNHYVDAYAIAEKIDNNNIKMTLLFNMAIIYSDEDQKEKAIAYYNHVLELANLEKRTDLLPSLYNNMAILYQNDLDYKKALVYFEKSLDIYEKMGNQSGIALVLNNIGENYFKTGDTEKAIEYLQQSLSINQQLNLETEIVYNLESLTQIYLSKGNYKEAFPYLEKGISLCEKLKIRGKKGDLLLLLGEYYNKKGDNTKAYHTILAYNSLRDSLLNESRSNKIAQLQTKFDTEKKEKENEILRVKNQFTQEKLEQEKLRTNYLFLFSFLAILVIVLIFILFRSKVKVNNRINVIVGKLEESNSKLKLMNATKDKFFSIIAHDLRSPFNAILGFSGLIKDEINTSKDIATIEEYNNAVSESAQILFTLLENLLQWANTQRGKMDFSPTSFDLHDLVQSNLNIFTLKTSDKSIKLNSDIQPNTLAYGDINMVNTIVRNLISNAIKFTPVNGEIFLSAKQEGDFIFLSVKDTGIGISKENQEKLFRIDCNYTTNGTNNEAGSGLGLILCKEFVNQNGGDIWVESEINKGSNFIFSIKSA</sequence>
<evidence type="ECO:0000256" key="2">
    <source>
        <dbReference type="ARBA" id="ARBA00012438"/>
    </source>
</evidence>
<organism evidence="10 11">
    <name type="scientific">Labilibaculum filiforme</name>
    <dbReference type="NCBI Taxonomy" id="1940526"/>
    <lineage>
        <taxon>Bacteria</taxon>
        <taxon>Pseudomonadati</taxon>
        <taxon>Bacteroidota</taxon>
        <taxon>Bacteroidia</taxon>
        <taxon>Marinilabiliales</taxon>
        <taxon>Marinifilaceae</taxon>
        <taxon>Labilibaculum</taxon>
    </lineage>
</organism>
<dbReference type="InterPro" id="IPR036097">
    <property type="entry name" value="HisK_dim/P_sf"/>
</dbReference>
<dbReference type="Gene3D" id="3.30.565.10">
    <property type="entry name" value="Histidine kinase-like ATPase, C-terminal domain"/>
    <property type="match status" value="1"/>
</dbReference>
<dbReference type="SMART" id="SM00387">
    <property type="entry name" value="HATPase_c"/>
    <property type="match status" value="1"/>
</dbReference>
<keyword evidence="5" id="KW-0418">Kinase</keyword>
<evidence type="ECO:0000313" key="10">
    <source>
        <dbReference type="EMBL" id="PKQ63201.1"/>
    </source>
</evidence>
<evidence type="ECO:0000256" key="3">
    <source>
        <dbReference type="ARBA" id="ARBA00022553"/>
    </source>
</evidence>
<keyword evidence="8" id="KW-0812">Transmembrane</keyword>
<dbReference type="PROSITE" id="PS50109">
    <property type="entry name" value="HIS_KIN"/>
    <property type="match status" value="1"/>
</dbReference>
<dbReference type="InterPro" id="IPR003594">
    <property type="entry name" value="HATPase_dom"/>
</dbReference>
<proteinExistence type="predicted"/>
<evidence type="ECO:0000256" key="1">
    <source>
        <dbReference type="ARBA" id="ARBA00000085"/>
    </source>
</evidence>
<evidence type="ECO:0000313" key="11">
    <source>
        <dbReference type="Proteomes" id="UP000233535"/>
    </source>
</evidence>
<keyword evidence="11" id="KW-1185">Reference proteome</keyword>
<evidence type="ECO:0000256" key="7">
    <source>
        <dbReference type="PROSITE-ProRule" id="PRU00339"/>
    </source>
</evidence>
<dbReference type="InterPro" id="IPR004358">
    <property type="entry name" value="Sig_transdc_His_kin-like_C"/>
</dbReference>
<dbReference type="InterPro" id="IPR019734">
    <property type="entry name" value="TPR_rpt"/>
</dbReference>
<feature type="domain" description="Histidine kinase" evidence="9">
    <location>
        <begin position="497"/>
        <end position="715"/>
    </location>
</feature>
<dbReference type="AlphaFoldDB" id="A0A2N3HYS9"/>
<dbReference type="Pfam" id="PF13424">
    <property type="entry name" value="TPR_12"/>
    <property type="match status" value="2"/>
</dbReference>
<keyword evidence="4" id="KW-0808">Transferase</keyword>
<dbReference type="Gene3D" id="1.25.40.10">
    <property type="entry name" value="Tetratricopeptide repeat domain"/>
    <property type="match status" value="2"/>
</dbReference>
<evidence type="ECO:0000256" key="4">
    <source>
        <dbReference type="ARBA" id="ARBA00022679"/>
    </source>
</evidence>
<protein>
    <recommendedName>
        <fullName evidence="2">histidine kinase</fullName>
        <ecNumber evidence="2">2.7.13.3</ecNumber>
    </recommendedName>
</protein>
<keyword evidence="6" id="KW-0902">Two-component regulatory system</keyword>
<dbReference type="SUPFAM" id="SSF47384">
    <property type="entry name" value="Homodimeric domain of signal transducing histidine kinase"/>
    <property type="match status" value="1"/>
</dbReference>
<dbReference type="Proteomes" id="UP000233535">
    <property type="component" value="Unassembled WGS sequence"/>
</dbReference>
<feature type="transmembrane region" description="Helical" evidence="8">
    <location>
        <begin position="441"/>
        <end position="460"/>
    </location>
</feature>
<evidence type="ECO:0000256" key="5">
    <source>
        <dbReference type="ARBA" id="ARBA00022777"/>
    </source>
</evidence>
<evidence type="ECO:0000256" key="6">
    <source>
        <dbReference type="ARBA" id="ARBA00023012"/>
    </source>
</evidence>
<dbReference type="InterPro" id="IPR050736">
    <property type="entry name" value="Sensor_HK_Regulatory"/>
</dbReference>
<reference evidence="10 11" key="1">
    <citation type="journal article" date="2017" name="Front. Microbiol.">
        <title>Labilibaculum manganireducens gen. nov., sp. nov. and Labilibaculum filiforme sp. nov., Novel Bacteroidetes Isolated from Subsurface Sediments of the Baltic Sea.</title>
        <authorList>
            <person name="Vandieken V."/>
            <person name="Marshall I.P."/>
            <person name="Niemann H."/>
            <person name="Engelen B."/>
            <person name="Cypionka H."/>
        </authorList>
    </citation>
    <scope>NUCLEOTIDE SEQUENCE [LARGE SCALE GENOMIC DNA]</scope>
    <source>
        <strain evidence="10 11">59.16B</strain>
    </source>
</reference>
<keyword evidence="8" id="KW-1133">Transmembrane helix</keyword>
<dbReference type="EMBL" id="MVDD01000006">
    <property type="protein sequence ID" value="PKQ63201.1"/>
    <property type="molecule type" value="Genomic_DNA"/>
</dbReference>
<dbReference type="SUPFAM" id="SSF55874">
    <property type="entry name" value="ATPase domain of HSP90 chaperone/DNA topoisomerase II/histidine kinase"/>
    <property type="match status" value="1"/>
</dbReference>
<dbReference type="CDD" id="cd00082">
    <property type="entry name" value="HisKA"/>
    <property type="match status" value="1"/>
</dbReference>
<comment type="caution">
    <text evidence="10">The sequence shown here is derived from an EMBL/GenBank/DDBJ whole genome shotgun (WGS) entry which is preliminary data.</text>
</comment>
<feature type="repeat" description="TPR" evidence="7">
    <location>
        <begin position="240"/>
        <end position="273"/>
    </location>
</feature>